<evidence type="ECO:0000313" key="2">
    <source>
        <dbReference type="EMBL" id="CAG8715174.1"/>
    </source>
</evidence>
<feature type="region of interest" description="Disordered" evidence="1">
    <location>
        <begin position="1"/>
        <end position="54"/>
    </location>
</feature>
<gene>
    <name evidence="2" type="ORF">ALEPTO_LOCUS12043</name>
</gene>
<feature type="compositionally biased region" description="Polar residues" evidence="1">
    <location>
        <begin position="34"/>
        <end position="49"/>
    </location>
</feature>
<dbReference type="AlphaFoldDB" id="A0A9N9I0H6"/>
<dbReference type="EMBL" id="CAJVPS010024036">
    <property type="protein sequence ID" value="CAG8715174.1"/>
    <property type="molecule type" value="Genomic_DNA"/>
</dbReference>
<protein>
    <submittedName>
        <fullName evidence="2">3694_t:CDS:1</fullName>
    </submittedName>
</protein>
<evidence type="ECO:0000256" key="1">
    <source>
        <dbReference type="SAM" id="MobiDB-lite"/>
    </source>
</evidence>
<dbReference type="Proteomes" id="UP000789508">
    <property type="component" value="Unassembled WGS sequence"/>
</dbReference>
<proteinExistence type="predicted"/>
<sequence length="75" mass="8303">YLNVPPRHSTPPPLTSSAMDIDMTPKHVRKSKDNVSQSPIPFQKSTSAPTLPFPLNYSSIRIESTPSKQVSNQVQ</sequence>
<feature type="non-terminal residue" evidence="2">
    <location>
        <position position="1"/>
    </location>
</feature>
<feature type="non-terminal residue" evidence="2">
    <location>
        <position position="75"/>
    </location>
</feature>
<accession>A0A9N9I0H6</accession>
<organism evidence="2 3">
    <name type="scientific">Ambispora leptoticha</name>
    <dbReference type="NCBI Taxonomy" id="144679"/>
    <lineage>
        <taxon>Eukaryota</taxon>
        <taxon>Fungi</taxon>
        <taxon>Fungi incertae sedis</taxon>
        <taxon>Mucoromycota</taxon>
        <taxon>Glomeromycotina</taxon>
        <taxon>Glomeromycetes</taxon>
        <taxon>Archaeosporales</taxon>
        <taxon>Ambisporaceae</taxon>
        <taxon>Ambispora</taxon>
    </lineage>
</organism>
<reference evidence="2" key="1">
    <citation type="submission" date="2021-06" db="EMBL/GenBank/DDBJ databases">
        <authorList>
            <person name="Kallberg Y."/>
            <person name="Tangrot J."/>
            <person name="Rosling A."/>
        </authorList>
    </citation>
    <scope>NUCLEOTIDE SEQUENCE</scope>
    <source>
        <strain evidence="2">FL130A</strain>
    </source>
</reference>
<comment type="caution">
    <text evidence="2">The sequence shown here is derived from an EMBL/GenBank/DDBJ whole genome shotgun (WGS) entry which is preliminary data.</text>
</comment>
<keyword evidence="3" id="KW-1185">Reference proteome</keyword>
<evidence type="ECO:0000313" key="3">
    <source>
        <dbReference type="Proteomes" id="UP000789508"/>
    </source>
</evidence>
<name>A0A9N9I0H6_9GLOM</name>